<dbReference type="PANTHER" id="PTHR36688:SF1">
    <property type="entry name" value="ENDONUCLEASE_EXONUCLEASE_PHOSPHATASE DOMAIN-CONTAINING PROTEIN"/>
    <property type="match status" value="1"/>
</dbReference>
<dbReference type="SUPFAM" id="SSF56672">
    <property type="entry name" value="DNA/RNA polymerases"/>
    <property type="match status" value="1"/>
</dbReference>
<comment type="caution">
    <text evidence="2">The sequence shown here is derived from an EMBL/GenBank/DDBJ whole genome shotgun (WGS) entry which is preliminary data.</text>
</comment>
<keyword evidence="3" id="KW-1185">Reference proteome</keyword>
<sequence>MHSKFPHAWKTAKIHSIPKPGKPNTIIQSYRPISVFSTNSKILEKIILSHLHTHLRNNNIIIPQQYGFRENHSCIHQLFRVTEFAMIELNKNRTTQLILLDMEKSFDTVWHEALIHKLQKINIVIKSYLTDRKMFVIIKGTNSTTHNVIIGVPQGSILGSTLFNIYINDIPTTNNTQLAIYDDTTIYASFWNPRQATKYLQEYIDMISEHMHKWKLRINPQKTQAITFTRKNLQIITEIKINGFNVPKRLTT</sequence>
<evidence type="ECO:0000259" key="1">
    <source>
        <dbReference type="PROSITE" id="PS50878"/>
    </source>
</evidence>
<dbReference type="Proteomes" id="UP001432146">
    <property type="component" value="Unassembled WGS sequence"/>
</dbReference>
<gene>
    <name evidence="2" type="ORF">QLX08_007222</name>
</gene>
<evidence type="ECO:0000313" key="2">
    <source>
        <dbReference type="EMBL" id="KAK9299919.1"/>
    </source>
</evidence>
<reference evidence="2 3" key="1">
    <citation type="submission" date="2024-05" db="EMBL/GenBank/DDBJ databases">
        <title>The nuclear and mitochondrial genome assemblies of Tetragonisca angustula (Apidae: Meliponini), a tiny yet remarkable pollinator in the Neotropics.</title>
        <authorList>
            <person name="Ferrari R."/>
            <person name="Ricardo P.C."/>
            <person name="Dias F.C."/>
            <person name="Araujo N.S."/>
            <person name="Soares D.O."/>
            <person name="Zhou Q.-S."/>
            <person name="Zhu C.-D."/>
            <person name="Coutinho L."/>
            <person name="Airas M.C."/>
            <person name="Batista T.M."/>
        </authorList>
    </citation>
    <scope>NUCLEOTIDE SEQUENCE [LARGE SCALE GENOMIC DNA]</scope>
    <source>
        <strain evidence="2">ASF017062</strain>
        <tissue evidence="2">Abdomen</tissue>
    </source>
</reference>
<dbReference type="CDD" id="cd01650">
    <property type="entry name" value="RT_nLTR_like"/>
    <property type="match status" value="1"/>
</dbReference>
<dbReference type="PROSITE" id="PS50878">
    <property type="entry name" value="RT_POL"/>
    <property type="match status" value="1"/>
</dbReference>
<dbReference type="EMBL" id="JAWNGG020000137">
    <property type="protein sequence ID" value="KAK9299919.1"/>
    <property type="molecule type" value="Genomic_DNA"/>
</dbReference>
<feature type="domain" description="Reverse transcriptase" evidence="1">
    <location>
        <begin position="1"/>
        <end position="246"/>
    </location>
</feature>
<dbReference type="PANTHER" id="PTHR36688">
    <property type="entry name" value="ENDO/EXONUCLEASE/PHOSPHATASE DOMAIN-CONTAINING PROTEIN"/>
    <property type="match status" value="1"/>
</dbReference>
<organism evidence="2 3">
    <name type="scientific">Tetragonisca angustula</name>
    <dbReference type="NCBI Taxonomy" id="166442"/>
    <lineage>
        <taxon>Eukaryota</taxon>
        <taxon>Metazoa</taxon>
        <taxon>Ecdysozoa</taxon>
        <taxon>Arthropoda</taxon>
        <taxon>Hexapoda</taxon>
        <taxon>Insecta</taxon>
        <taxon>Pterygota</taxon>
        <taxon>Neoptera</taxon>
        <taxon>Endopterygota</taxon>
        <taxon>Hymenoptera</taxon>
        <taxon>Apocrita</taxon>
        <taxon>Aculeata</taxon>
        <taxon>Apoidea</taxon>
        <taxon>Anthophila</taxon>
        <taxon>Apidae</taxon>
        <taxon>Tetragonisca</taxon>
    </lineage>
</organism>
<name>A0AAW0ZQF6_9HYME</name>
<dbReference type="InterPro" id="IPR052560">
    <property type="entry name" value="RdDP_mobile_element"/>
</dbReference>
<evidence type="ECO:0000313" key="3">
    <source>
        <dbReference type="Proteomes" id="UP001432146"/>
    </source>
</evidence>
<dbReference type="GO" id="GO:0071897">
    <property type="term" value="P:DNA biosynthetic process"/>
    <property type="evidence" value="ECO:0007669"/>
    <property type="project" value="UniProtKB-ARBA"/>
</dbReference>
<dbReference type="Pfam" id="PF00078">
    <property type="entry name" value="RVT_1"/>
    <property type="match status" value="1"/>
</dbReference>
<dbReference type="InterPro" id="IPR043502">
    <property type="entry name" value="DNA/RNA_pol_sf"/>
</dbReference>
<dbReference type="AlphaFoldDB" id="A0AAW0ZQF6"/>
<accession>A0AAW0ZQF6</accession>
<dbReference type="InterPro" id="IPR000477">
    <property type="entry name" value="RT_dom"/>
</dbReference>
<protein>
    <recommendedName>
        <fullName evidence="1">Reverse transcriptase domain-containing protein</fullName>
    </recommendedName>
</protein>
<proteinExistence type="predicted"/>